<reference evidence="1 2" key="1">
    <citation type="journal article" date="2024" name="J Genomics">
        <title>Draft genome sequencing and assembly of Favolaschia claudopus CIRM-BRFM 2984 isolated from oak limbs.</title>
        <authorList>
            <person name="Navarro D."/>
            <person name="Drula E."/>
            <person name="Chaduli D."/>
            <person name="Cazenave R."/>
            <person name="Ahrendt S."/>
            <person name="Wang J."/>
            <person name="Lipzen A."/>
            <person name="Daum C."/>
            <person name="Barry K."/>
            <person name="Grigoriev I.V."/>
            <person name="Favel A."/>
            <person name="Rosso M.N."/>
            <person name="Martin F."/>
        </authorList>
    </citation>
    <scope>NUCLEOTIDE SEQUENCE [LARGE SCALE GENOMIC DNA]</scope>
    <source>
        <strain evidence="1 2">CIRM-BRFM 2984</strain>
    </source>
</reference>
<gene>
    <name evidence="1" type="ORF">R3P38DRAFT_3260299</name>
</gene>
<dbReference type="AlphaFoldDB" id="A0AAW0CTC6"/>
<protein>
    <submittedName>
        <fullName evidence="1">Uncharacterized protein</fullName>
    </submittedName>
</protein>
<dbReference type="Proteomes" id="UP001362999">
    <property type="component" value="Unassembled WGS sequence"/>
</dbReference>
<keyword evidence="2" id="KW-1185">Reference proteome</keyword>
<sequence>MMPDFDTYIKRAVHNATRQVNPDFPQHLAAIQFSSRATGEEVLDSRALGELTVAVFTYRFVVGSNIPLFLYPVVKTHVLCAKMYHALFRTHWIFLHEDDSPDLMYLFLGVMRLHSEIESRAATWLSEVWGPLIEAVVSGYTHYLCKADELQILRREKKDEDRIGELQKVAGLLCQITPLTTYERRSSRSSPVLNDPLRIFENDTVSEQQAHAQPEQPSQDIVQQVLSAVTLASEVDVAAEEEIETAVRLRDCPRPQANNEPKSLPVVCSKRHTGLFRQSPLEHDTTSKRSAKYSLAGTSSVHMSKACSQLSASVKPTSSTRTIFDDLPHRLLRGTDLCYPSAIHHALGDYKLHRPLTQGNKAESRKARIYASSRA</sequence>
<organism evidence="1 2">
    <name type="scientific">Favolaschia claudopus</name>
    <dbReference type="NCBI Taxonomy" id="2862362"/>
    <lineage>
        <taxon>Eukaryota</taxon>
        <taxon>Fungi</taxon>
        <taxon>Dikarya</taxon>
        <taxon>Basidiomycota</taxon>
        <taxon>Agaricomycotina</taxon>
        <taxon>Agaricomycetes</taxon>
        <taxon>Agaricomycetidae</taxon>
        <taxon>Agaricales</taxon>
        <taxon>Marasmiineae</taxon>
        <taxon>Mycenaceae</taxon>
        <taxon>Favolaschia</taxon>
    </lineage>
</organism>
<evidence type="ECO:0000313" key="2">
    <source>
        <dbReference type="Proteomes" id="UP001362999"/>
    </source>
</evidence>
<proteinExistence type="predicted"/>
<accession>A0AAW0CTC6</accession>
<evidence type="ECO:0000313" key="1">
    <source>
        <dbReference type="EMBL" id="KAK7042265.1"/>
    </source>
</evidence>
<name>A0AAW0CTC6_9AGAR</name>
<comment type="caution">
    <text evidence="1">The sequence shown here is derived from an EMBL/GenBank/DDBJ whole genome shotgun (WGS) entry which is preliminary data.</text>
</comment>
<dbReference type="EMBL" id="JAWWNJ010000013">
    <property type="protein sequence ID" value="KAK7042265.1"/>
    <property type="molecule type" value="Genomic_DNA"/>
</dbReference>